<protein>
    <submittedName>
        <fullName evidence="1">Uncharacterized protein</fullName>
    </submittedName>
</protein>
<evidence type="ECO:0000313" key="1">
    <source>
        <dbReference type="EMBL" id="JAD68684.1"/>
    </source>
</evidence>
<sequence length="14" mass="1779">MRTFWKTSFDLLFS</sequence>
<organism evidence="1">
    <name type="scientific">Arundo donax</name>
    <name type="common">Giant reed</name>
    <name type="synonym">Donax arundinaceus</name>
    <dbReference type="NCBI Taxonomy" id="35708"/>
    <lineage>
        <taxon>Eukaryota</taxon>
        <taxon>Viridiplantae</taxon>
        <taxon>Streptophyta</taxon>
        <taxon>Embryophyta</taxon>
        <taxon>Tracheophyta</taxon>
        <taxon>Spermatophyta</taxon>
        <taxon>Magnoliopsida</taxon>
        <taxon>Liliopsida</taxon>
        <taxon>Poales</taxon>
        <taxon>Poaceae</taxon>
        <taxon>PACMAD clade</taxon>
        <taxon>Arundinoideae</taxon>
        <taxon>Arundineae</taxon>
        <taxon>Arundo</taxon>
    </lineage>
</organism>
<proteinExistence type="predicted"/>
<reference evidence="1" key="1">
    <citation type="submission" date="2014-09" db="EMBL/GenBank/DDBJ databases">
        <authorList>
            <person name="Magalhaes I.L.F."/>
            <person name="Oliveira U."/>
            <person name="Santos F.R."/>
            <person name="Vidigal T.H.D.A."/>
            <person name="Brescovit A.D."/>
            <person name="Santos A.J."/>
        </authorList>
    </citation>
    <scope>NUCLEOTIDE SEQUENCE</scope>
    <source>
        <tissue evidence="1">Shoot tissue taken approximately 20 cm above the soil surface</tissue>
    </source>
</reference>
<accession>A0A0A9BXD8</accession>
<reference evidence="1" key="2">
    <citation type="journal article" date="2015" name="Data Brief">
        <title>Shoot transcriptome of the giant reed, Arundo donax.</title>
        <authorList>
            <person name="Barrero R.A."/>
            <person name="Guerrero F.D."/>
            <person name="Moolhuijzen P."/>
            <person name="Goolsby J.A."/>
            <person name="Tidwell J."/>
            <person name="Bellgard S.E."/>
            <person name="Bellgard M.I."/>
        </authorList>
    </citation>
    <scope>NUCLEOTIDE SEQUENCE</scope>
    <source>
        <tissue evidence="1">Shoot tissue taken approximately 20 cm above the soil surface</tissue>
    </source>
</reference>
<name>A0A0A9BXD8_ARUDO</name>
<dbReference type="EMBL" id="GBRH01229211">
    <property type="protein sequence ID" value="JAD68684.1"/>
    <property type="molecule type" value="Transcribed_RNA"/>
</dbReference>